<dbReference type="AlphaFoldDB" id="A0A3N9Q849"/>
<dbReference type="Proteomes" id="UP000282529">
    <property type="component" value="Unassembled WGS sequence"/>
</dbReference>
<keyword evidence="6" id="KW-0411">Iron-sulfur</keyword>
<evidence type="ECO:0000256" key="6">
    <source>
        <dbReference type="ARBA" id="ARBA00023014"/>
    </source>
</evidence>
<dbReference type="GO" id="GO:0016625">
    <property type="term" value="F:oxidoreductase activity, acting on the aldehyde or oxo group of donors, iron-sulfur protein as acceptor"/>
    <property type="evidence" value="ECO:0007669"/>
    <property type="project" value="InterPro"/>
</dbReference>
<protein>
    <submittedName>
        <fullName evidence="8">Pyruvate ferredoxin oxidoreductase</fullName>
    </submittedName>
</protein>
<dbReference type="GO" id="GO:0046872">
    <property type="term" value="F:metal ion binding"/>
    <property type="evidence" value="ECO:0007669"/>
    <property type="project" value="UniProtKB-KW"/>
</dbReference>
<name>A0A3N9Q849_9BACL</name>
<dbReference type="SUPFAM" id="SSF54862">
    <property type="entry name" value="4Fe-4S ferredoxins"/>
    <property type="match status" value="1"/>
</dbReference>
<organism evidence="8 9">
    <name type="scientific">Paenibacillus rhizophilus</name>
    <dbReference type="NCBI Taxonomy" id="1850366"/>
    <lineage>
        <taxon>Bacteria</taxon>
        <taxon>Bacillati</taxon>
        <taxon>Bacillota</taxon>
        <taxon>Bacilli</taxon>
        <taxon>Bacillales</taxon>
        <taxon>Paenibacillaceae</taxon>
        <taxon>Paenibacillus</taxon>
    </lineage>
</organism>
<evidence type="ECO:0000256" key="3">
    <source>
        <dbReference type="ARBA" id="ARBA00022723"/>
    </source>
</evidence>
<evidence type="ECO:0000259" key="7">
    <source>
        <dbReference type="PROSITE" id="PS51379"/>
    </source>
</evidence>
<dbReference type="InterPro" id="IPR017900">
    <property type="entry name" value="4Fe4S_Fe_S_CS"/>
</dbReference>
<dbReference type="PANTHER" id="PTHR43724">
    <property type="entry name" value="PYRUVATE SYNTHASE SUBUNIT PORD"/>
    <property type="match status" value="1"/>
</dbReference>
<dbReference type="Pfam" id="PF13187">
    <property type="entry name" value="Fer4_9"/>
    <property type="match status" value="1"/>
</dbReference>
<evidence type="ECO:0000313" key="9">
    <source>
        <dbReference type="Proteomes" id="UP000282529"/>
    </source>
</evidence>
<feature type="domain" description="4Fe-4S ferredoxin-type" evidence="7">
    <location>
        <begin position="39"/>
        <end position="67"/>
    </location>
</feature>
<comment type="caution">
    <text evidence="8">The sequence shown here is derived from an EMBL/GenBank/DDBJ whole genome shotgun (WGS) entry which is preliminary data.</text>
</comment>
<dbReference type="InterPro" id="IPR017896">
    <property type="entry name" value="4Fe4S_Fe-S-bd"/>
</dbReference>
<dbReference type="InterPro" id="IPR011898">
    <property type="entry name" value="PorD_KorD"/>
</dbReference>
<keyword evidence="5" id="KW-0408">Iron</keyword>
<dbReference type="OrthoDB" id="9804603at2"/>
<proteinExistence type="predicted"/>
<keyword evidence="4" id="KW-0677">Repeat</keyword>
<dbReference type="GO" id="GO:0051539">
    <property type="term" value="F:4 iron, 4 sulfur cluster binding"/>
    <property type="evidence" value="ECO:0007669"/>
    <property type="project" value="UniProtKB-KW"/>
</dbReference>
<dbReference type="RefSeq" id="WP_124694347.1">
    <property type="nucleotide sequence ID" value="NZ_JBHUFE010000016.1"/>
</dbReference>
<evidence type="ECO:0000256" key="4">
    <source>
        <dbReference type="ARBA" id="ARBA00022737"/>
    </source>
</evidence>
<evidence type="ECO:0000256" key="5">
    <source>
        <dbReference type="ARBA" id="ARBA00023004"/>
    </source>
</evidence>
<dbReference type="Gene3D" id="3.30.70.20">
    <property type="match status" value="2"/>
</dbReference>
<dbReference type="EMBL" id="RQPI01000001">
    <property type="protein sequence ID" value="RQW13706.1"/>
    <property type="molecule type" value="Genomic_DNA"/>
</dbReference>
<dbReference type="PROSITE" id="PS51379">
    <property type="entry name" value="4FE4S_FER_2"/>
    <property type="match status" value="2"/>
</dbReference>
<dbReference type="PROSITE" id="PS00198">
    <property type="entry name" value="4FE4S_FER_1"/>
    <property type="match status" value="1"/>
</dbReference>
<keyword evidence="2" id="KW-0004">4Fe-4S</keyword>
<keyword evidence="8" id="KW-0670">Pyruvate</keyword>
<feature type="domain" description="4Fe-4S ferredoxin-type" evidence="7">
    <location>
        <begin position="68"/>
        <end position="97"/>
    </location>
</feature>
<keyword evidence="3" id="KW-0479">Metal-binding</keyword>
<comment type="cofactor">
    <cofactor evidence="1">
        <name>[4Fe-4S] cluster</name>
        <dbReference type="ChEBI" id="CHEBI:49883"/>
    </cofactor>
</comment>
<evidence type="ECO:0000256" key="1">
    <source>
        <dbReference type="ARBA" id="ARBA00001966"/>
    </source>
</evidence>
<accession>A0A3N9Q849</accession>
<dbReference type="NCBIfam" id="TIGR02179">
    <property type="entry name" value="PorD_KorD"/>
    <property type="match status" value="1"/>
</dbReference>
<sequence>MNRPALRKYVNPQYLSDLPEGPCYDAGHLVTVNAGWRTRKPVLDSEACTGCYICYMNCPEGVIFKSDGKVDIDYDFCKGCGICGNGCPKDAIVMIREGEA</sequence>
<evidence type="ECO:0000313" key="8">
    <source>
        <dbReference type="EMBL" id="RQW13706.1"/>
    </source>
</evidence>
<reference evidence="8 9" key="1">
    <citation type="submission" date="2018-11" db="EMBL/GenBank/DDBJ databases">
        <title>Genome sequence of strain 7197.</title>
        <authorList>
            <person name="Gao J."/>
            <person name="Sun J."/>
        </authorList>
    </citation>
    <scope>NUCLEOTIDE SEQUENCE [LARGE SCALE GENOMIC DNA]</scope>
    <source>
        <strain evidence="8 9">7197</strain>
    </source>
</reference>
<evidence type="ECO:0000256" key="2">
    <source>
        <dbReference type="ARBA" id="ARBA00022485"/>
    </source>
</evidence>
<keyword evidence="9" id="KW-1185">Reference proteome</keyword>
<dbReference type="PANTHER" id="PTHR43724:SF2">
    <property type="entry name" value="PYRUVATE SYNTHASE SUBUNIT PORD"/>
    <property type="match status" value="1"/>
</dbReference>
<gene>
    <name evidence="8" type="ORF">EH198_04740</name>
</gene>